<sequence>MGTITFSYLQKEELNKLPEATGVYCFKSGKKFLYIGKAANIKERVKNHFQQPSYRDGLFLDKITKIGYWATDSEIEALILEANLIKKCQPKYNIVWRDDKNYFYVGVTKEDLPRIFTSHQVKENANYIGPFIEGTGLKRTLTYLRKVFPYYTAKKHPKNSCLWCNLKLCPGPFPDKKEYQKNIKNLIAVLKGKSKAVLKNSKREMKKASASQDYEGAAKIRDQIESLERVLAHAKISEEYSLSLPWHKYGVWSDVEKRLKKILETKNKIVRIEAYDISNIQGEEATGSMVTFINGLPDKNFYRRFKIKTAGKPNDVAMIKEVLSRRLKHVEWPYPDLILIDGGKAQLNAAKEVCARLSLAQIKVAAIAKKKNKLYIEGRKKPILLKSLPREIFNLILQLRDEAHRFAISYHKKLRQKCLLGK</sequence>
<dbReference type="SUPFAM" id="SSF82771">
    <property type="entry name" value="GIY-YIG endonuclease"/>
    <property type="match status" value="1"/>
</dbReference>
<dbReference type="PROSITE" id="PS50151">
    <property type="entry name" value="UVR"/>
    <property type="match status" value="1"/>
</dbReference>
<evidence type="ECO:0008006" key="6">
    <source>
        <dbReference type="Google" id="ProtNLM"/>
    </source>
</evidence>
<dbReference type="PROSITE" id="PS50165">
    <property type="entry name" value="UVRC"/>
    <property type="match status" value="1"/>
</dbReference>
<proteinExistence type="predicted"/>
<dbReference type="PROSITE" id="PS50164">
    <property type="entry name" value="GIY_YIG"/>
    <property type="match status" value="1"/>
</dbReference>
<evidence type="ECO:0000259" key="2">
    <source>
        <dbReference type="PROSITE" id="PS50164"/>
    </source>
</evidence>
<comment type="caution">
    <text evidence="4">The sequence shown here is derived from an EMBL/GenBank/DDBJ whole genome shotgun (WGS) entry which is preliminary data.</text>
</comment>
<dbReference type="Pfam" id="PF01541">
    <property type="entry name" value="GIY-YIG"/>
    <property type="match status" value="1"/>
</dbReference>
<gene>
    <name evidence="4" type="ORF">COX38_03090</name>
</gene>
<dbReference type="InterPro" id="IPR035901">
    <property type="entry name" value="GIY-YIG_endonuc_sf"/>
</dbReference>
<dbReference type="AlphaFoldDB" id="A0A2G9YRX2"/>
<feature type="domain" description="UVR" evidence="1">
    <location>
        <begin position="195"/>
        <end position="230"/>
    </location>
</feature>
<dbReference type="InterPro" id="IPR001162">
    <property type="entry name" value="UvrC_RNase_H_dom"/>
</dbReference>
<dbReference type="SMART" id="SM00465">
    <property type="entry name" value="GIYc"/>
    <property type="match status" value="1"/>
</dbReference>
<evidence type="ECO:0000259" key="3">
    <source>
        <dbReference type="PROSITE" id="PS50165"/>
    </source>
</evidence>
<dbReference type="InterPro" id="IPR047296">
    <property type="entry name" value="GIY-YIG_UvrC_Cho"/>
</dbReference>
<organism evidence="4 5">
    <name type="scientific">Candidatus Nealsonbacteria bacterium CG23_combo_of_CG06-09_8_20_14_all_39_25</name>
    <dbReference type="NCBI Taxonomy" id="1974723"/>
    <lineage>
        <taxon>Bacteria</taxon>
        <taxon>Candidatus Nealsoniibacteriota</taxon>
    </lineage>
</organism>
<dbReference type="Pfam" id="PF08459">
    <property type="entry name" value="UvrC_RNaseH_dom"/>
    <property type="match status" value="1"/>
</dbReference>
<reference evidence="4 5" key="1">
    <citation type="submission" date="2017-09" db="EMBL/GenBank/DDBJ databases">
        <title>Depth-based differentiation of microbial function through sediment-hosted aquifers and enrichment of novel symbionts in the deep terrestrial subsurface.</title>
        <authorList>
            <person name="Probst A.J."/>
            <person name="Ladd B."/>
            <person name="Jarett J.K."/>
            <person name="Geller-Mcgrath D.E."/>
            <person name="Sieber C.M."/>
            <person name="Emerson J.B."/>
            <person name="Anantharaman K."/>
            <person name="Thomas B.C."/>
            <person name="Malmstrom R."/>
            <person name="Stieglmeier M."/>
            <person name="Klingl A."/>
            <person name="Woyke T."/>
            <person name="Ryan C.M."/>
            <person name="Banfield J.F."/>
        </authorList>
    </citation>
    <scope>NUCLEOTIDE SEQUENCE [LARGE SCALE GENOMIC DNA]</scope>
    <source>
        <strain evidence="4">CG23_combo_of_CG06-09_8_20_14_all_39_25</strain>
    </source>
</reference>
<dbReference type="Gene3D" id="3.40.1440.10">
    <property type="entry name" value="GIY-YIG endonuclease"/>
    <property type="match status" value="1"/>
</dbReference>
<dbReference type="GO" id="GO:0009381">
    <property type="term" value="F:excinuclease ABC activity"/>
    <property type="evidence" value="ECO:0007669"/>
    <property type="project" value="InterPro"/>
</dbReference>
<dbReference type="InterPro" id="IPR050066">
    <property type="entry name" value="UvrABC_protein_C"/>
</dbReference>
<feature type="domain" description="UvrC family homology region profile" evidence="3">
    <location>
        <begin position="228"/>
        <end position="353"/>
    </location>
</feature>
<dbReference type="InterPro" id="IPR000305">
    <property type="entry name" value="GIY-YIG_endonuc"/>
</dbReference>
<dbReference type="Pfam" id="PF02151">
    <property type="entry name" value="UVR"/>
    <property type="match status" value="1"/>
</dbReference>
<dbReference type="InterPro" id="IPR038476">
    <property type="entry name" value="UvrC_RNase_H_dom_sf"/>
</dbReference>
<dbReference type="EMBL" id="PCRN01000109">
    <property type="protein sequence ID" value="PIP21990.1"/>
    <property type="molecule type" value="Genomic_DNA"/>
</dbReference>
<name>A0A2G9YRX2_9BACT</name>
<dbReference type="Gene3D" id="3.30.420.340">
    <property type="entry name" value="UvrC, RNAse H endonuclease domain"/>
    <property type="match status" value="1"/>
</dbReference>
<dbReference type="GO" id="GO:0009380">
    <property type="term" value="C:excinuclease repair complex"/>
    <property type="evidence" value="ECO:0007669"/>
    <property type="project" value="TreeGrafter"/>
</dbReference>
<accession>A0A2G9YRX2</accession>
<evidence type="ECO:0000313" key="4">
    <source>
        <dbReference type="EMBL" id="PIP21990.1"/>
    </source>
</evidence>
<dbReference type="CDD" id="cd10434">
    <property type="entry name" value="GIY-YIG_UvrC_Cho"/>
    <property type="match status" value="1"/>
</dbReference>
<evidence type="ECO:0000313" key="5">
    <source>
        <dbReference type="Proteomes" id="UP000229054"/>
    </source>
</evidence>
<dbReference type="InterPro" id="IPR001943">
    <property type="entry name" value="UVR_dom"/>
</dbReference>
<dbReference type="Proteomes" id="UP000229054">
    <property type="component" value="Unassembled WGS sequence"/>
</dbReference>
<feature type="domain" description="GIY-YIG" evidence="2">
    <location>
        <begin position="19"/>
        <end position="94"/>
    </location>
</feature>
<dbReference type="PANTHER" id="PTHR30562:SF1">
    <property type="entry name" value="UVRABC SYSTEM PROTEIN C"/>
    <property type="match status" value="1"/>
</dbReference>
<dbReference type="InterPro" id="IPR036876">
    <property type="entry name" value="UVR_dom_sf"/>
</dbReference>
<protein>
    <recommendedName>
        <fullName evidence="6">Excinuclease ABC subunit C</fullName>
    </recommendedName>
</protein>
<dbReference type="GO" id="GO:0006289">
    <property type="term" value="P:nucleotide-excision repair"/>
    <property type="evidence" value="ECO:0007669"/>
    <property type="project" value="InterPro"/>
</dbReference>
<dbReference type="PANTHER" id="PTHR30562">
    <property type="entry name" value="UVRC/OXIDOREDUCTASE"/>
    <property type="match status" value="1"/>
</dbReference>
<dbReference type="Gene3D" id="4.10.860.10">
    <property type="entry name" value="UVR domain"/>
    <property type="match status" value="1"/>
</dbReference>
<evidence type="ECO:0000259" key="1">
    <source>
        <dbReference type="PROSITE" id="PS50151"/>
    </source>
</evidence>
<dbReference type="SUPFAM" id="SSF46600">
    <property type="entry name" value="C-terminal UvrC-binding domain of UvrB"/>
    <property type="match status" value="1"/>
</dbReference>